<evidence type="ECO:0000256" key="2">
    <source>
        <dbReference type="SAM" id="SignalP"/>
    </source>
</evidence>
<accession>A0A7K3WSD1</accession>
<dbReference type="Pfam" id="PF18962">
    <property type="entry name" value="Por_Secre_tail"/>
    <property type="match status" value="1"/>
</dbReference>
<feature type="signal peptide" evidence="2">
    <location>
        <begin position="1"/>
        <end position="20"/>
    </location>
</feature>
<feature type="domain" description="Secretion system C-terminal sorting" evidence="3">
    <location>
        <begin position="392"/>
        <end position="457"/>
    </location>
</feature>
<dbReference type="NCBIfam" id="TIGR04183">
    <property type="entry name" value="Por_Secre_tail"/>
    <property type="match status" value="1"/>
</dbReference>
<gene>
    <name evidence="4" type="ORF">G3O08_12860</name>
</gene>
<dbReference type="AlphaFoldDB" id="A0A7K3WSD1"/>
<comment type="caution">
    <text evidence="4">The sequence shown here is derived from an EMBL/GenBank/DDBJ whole genome shotgun (WGS) entry which is preliminary data.</text>
</comment>
<evidence type="ECO:0000313" key="5">
    <source>
        <dbReference type="Proteomes" id="UP000486602"/>
    </source>
</evidence>
<reference evidence="4 5" key="1">
    <citation type="submission" date="2020-02" db="EMBL/GenBank/DDBJ databases">
        <title>Out from the shadows clarifying the taxonomy of the family Cryomorphaceae and related taxa by utilizing the GTDB taxonomic framework.</title>
        <authorList>
            <person name="Bowman J.P."/>
        </authorList>
    </citation>
    <scope>NUCLEOTIDE SEQUENCE [LARGE SCALE GENOMIC DNA]</scope>
    <source>
        <strain evidence="4 5">QSSC 1-22</strain>
    </source>
</reference>
<keyword evidence="1 2" id="KW-0732">Signal</keyword>
<sequence>MKLISFAFLILLLYPTYSNGQVQNNGNLRMHEGSDIGFFGDFTNNGVFTNNRGTLNVVGSNSQKFNGTSIIHANNLVINKASNSLQLDNELQIAGVLNFTKGLILTDRVDIDTEFVNFLDGATYTGASNTSHIDGVIRKTGKDAFVFPTGDNTLLRTIGILASGADTNHFTAYYIEDNPDGLYSRASLAAGLDHVSACEYWTLNRTGGNSEVPVTLSWASNSCGVDYLCDLVVSQWDGNKWTSAGNGGATGTAMSGTLISGKDCSASTSVKGFGPYTLGSISSFNPLPITLVSFEAQVCGNSVCLSWQTASEFNNDFFTVEKSDDALIWKKVEDVMGAGNSHTILNYKTIDNYPFAGLSYYRLKQTDFNGNFLYSSVESVHFKNHGDKGLIIYPNPARDNTTIKGLLCEVWKIHIYNLIGQEVTPYVNITRSSESSLQLDISRLKPGIYHVKTDNTFSSFIKQ</sequence>
<proteinExistence type="predicted"/>
<dbReference type="EMBL" id="JAAGVY010000025">
    <property type="protein sequence ID" value="NEN24394.1"/>
    <property type="molecule type" value="Genomic_DNA"/>
</dbReference>
<evidence type="ECO:0000256" key="1">
    <source>
        <dbReference type="ARBA" id="ARBA00022729"/>
    </source>
</evidence>
<protein>
    <submittedName>
        <fullName evidence="4">T9SS type A sorting domain-containing protein</fullName>
    </submittedName>
</protein>
<name>A0A7K3WSD1_9FLAO</name>
<dbReference type="RefSeq" id="WP_163285787.1">
    <property type="nucleotide sequence ID" value="NZ_JAAGVY010000025.1"/>
</dbReference>
<dbReference type="InterPro" id="IPR026444">
    <property type="entry name" value="Secre_tail"/>
</dbReference>
<keyword evidence="5" id="KW-1185">Reference proteome</keyword>
<evidence type="ECO:0000313" key="4">
    <source>
        <dbReference type="EMBL" id="NEN24394.1"/>
    </source>
</evidence>
<dbReference type="Proteomes" id="UP000486602">
    <property type="component" value="Unassembled WGS sequence"/>
</dbReference>
<evidence type="ECO:0000259" key="3">
    <source>
        <dbReference type="Pfam" id="PF18962"/>
    </source>
</evidence>
<organism evidence="4 5">
    <name type="scientific">Cryomorpha ignava</name>
    <dbReference type="NCBI Taxonomy" id="101383"/>
    <lineage>
        <taxon>Bacteria</taxon>
        <taxon>Pseudomonadati</taxon>
        <taxon>Bacteroidota</taxon>
        <taxon>Flavobacteriia</taxon>
        <taxon>Flavobacteriales</taxon>
        <taxon>Cryomorphaceae</taxon>
        <taxon>Cryomorpha</taxon>
    </lineage>
</organism>
<feature type="chain" id="PRO_5029796373" evidence="2">
    <location>
        <begin position="21"/>
        <end position="463"/>
    </location>
</feature>